<gene>
    <name evidence="3" type="ORF">CXQ87_001239</name>
</gene>
<dbReference type="VEuPathDB" id="FungiDB:CXQ87_001239"/>
<dbReference type="RefSeq" id="XP_025339259.1">
    <property type="nucleotide sequence ID" value="XM_025479786.1"/>
</dbReference>
<feature type="compositionally biased region" description="Polar residues" evidence="2">
    <location>
        <begin position="168"/>
        <end position="178"/>
    </location>
</feature>
<dbReference type="Proteomes" id="UP000244406">
    <property type="component" value="Unassembled WGS sequence"/>
</dbReference>
<evidence type="ECO:0000256" key="1">
    <source>
        <dbReference type="SAM" id="Coils"/>
    </source>
</evidence>
<proteinExistence type="predicted"/>
<reference evidence="3 4" key="1">
    <citation type="submission" date="2017-12" db="EMBL/GenBank/DDBJ databases">
        <title>Genome Sequence of the Amphotericin B-resistant Candida duobushaemulonii strain, B09383.</title>
        <authorList>
            <person name="Chow N.A."/>
            <person name="Gade L."/>
            <person name="Batra D."/>
            <person name="Rowe L.A."/>
            <person name="Loparev V.N."/>
            <person name="Litvintseva A.P."/>
        </authorList>
    </citation>
    <scope>NUCLEOTIDE SEQUENCE [LARGE SCALE GENOMIC DNA]</scope>
    <source>
        <strain evidence="3 4">B09383</strain>
    </source>
</reference>
<evidence type="ECO:0000313" key="3">
    <source>
        <dbReference type="EMBL" id="PVH18319.1"/>
    </source>
</evidence>
<dbReference type="GeneID" id="37001239"/>
<feature type="compositionally biased region" description="Polar residues" evidence="2">
    <location>
        <begin position="185"/>
        <end position="200"/>
    </location>
</feature>
<accession>A0A2V1AK78</accession>
<keyword evidence="1" id="KW-0175">Coiled coil</keyword>
<feature type="compositionally biased region" description="Low complexity" evidence="2">
    <location>
        <begin position="139"/>
        <end position="167"/>
    </location>
</feature>
<dbReference type="AlphaFoldDB" id="A0A2V1AK78"/>
<sequence length="401" mass="44452">MSYNVPFVSETILGSCLTEDDGFAVPSSTHFDKVDFEIGMDEARVQPPAPTKPCLFFQSIQEFHNFARLNPPMSVGENISIIAVILQPTSPGFFKLHAQPTEVLVPAGLSMFLNGYPYANIFDPFVFCGGDSGLPKEFPQAAPQPAQSAPQPAPQPAQAAPQTQNAPKSASSNVPPQDSSRDAPSKTSENPQQKSSQATQISQELIKFHGPWNFSITSRSGSRDAEPKEVHPAVPQPSKRALKQRAKRRARQEIKKQRHRAHNKKPIRKAQKEAMMAEAAKLKAARKEAARRRAQQETANASQVCFSHYHHSKRLASFFEYLPLFLEERHYRRSAALLPCAPSNELPLLEVPACLFSICAGETPVSSPSPKPSAWCGLLKTRRKTKSKKARPNRRSRKSWV</sequence>
<feature type="compositionally biased region" description="Basic residues" evidence="2">
    <location>
        <begin position="240"/>
        <end position="269"/>
    </location>
</feature>
<feature type="compositionally biased region" description="Basic residues" evidence="2">
    <location>
        <begin position="380"/>
        <end position="401"/>
    </location>
</feature>
<feature type="region of interest" description="Disordered" evidence="2">
    <location>
        <begin position="378"/>
        <end position="401"/>
    </location>
</feature>
<evidence type="ECO:0000313" key="4">
    <source>
        <dbReference type="Proteomes" id="UP000244406"/>
    </source>
</evidence>
<dbReference type="EMBL" id="PKFP01000008">
    <property type="protein sequence ID" value="PVH18319.1"/>
    <property type="molecule type" value="Genomic_DNA"/>
</dbReference>
<evidence type="ECO:0000256" key="2">
    <source>
        <dbReference type="SAM" id="MobiDB-lite"/>
    </source>
</evidence>
<organism evidence="3 4">
    <name type="scientific">Candidozyma duobushaemuli</name>
    <dbReference type="NCBI Taxonomy" id="1231522"/>
    <lineage>
        <taxon>Eukaryota</taxon>
        <taxon>Fungi</taxon>
        <taxon>Dikarya</taxon>
        <taxon>Ascomycota</taxon>
        <taxon>Saccharomycotina</taxon>
        <taxon>Pichiomycetes</taxon>
        <taxon>Metschnikowiaceae</taxon>
        <taxon>Candidozyma</taxon>
    </lineage>
</organism>
<comment type="caution">
    <text evidence="3">The sequence shown here is derived from an EMBL/GenBank/DDBJ whole genome shotgun (WGS) entry which is preliminary data.</text>
</comment>
<feature type="coiled-coil region" evidence="1">
    <location>
        <begin position="272"/>
        <end position="299"/>
    </location>
</feature>
<name>A0A2V1AK78_9ASCO</name>
<keyword evidence="4" id="KW-1185">Reference proteome</keyword>
<feature type="region of interest" description="Disordered" evidence="2">
    <location>
        <begin position="213"/>
        <end position="269"/>
    </location>
</feature>
<feature type="region of interest" description="Disordered" evidence="2">
    <location>
        <begin position="136"/>
        <end position="200"/>
    </location>
</feature>
<protein>
    <submittedName>
        <fullName evidence="3">Uncharacterized protein</fullName>
    </submittedName>
</protein>
<feature type="compositionally biased region" description="Basic and acidic residues" evidence="2">
    <location>
        <begin position="221"/>
        <end position="231"/>
    </location>
</feature>